<comment type="caution">
    <text evidence="7">The sequence shown here is derived from an EMBL/GenBank/DDBJ whole genome shotgun (WGS) entry which is preliminary data.</text>
</comment>
<evidence type="ECO:0000256" key="6">
    <source>
        <dbReference type="RuleBase" id="RU367044"/>
    </source>
</evidence>
<reference evidence="7" key="1">
    <citation type="submission" date="2022-12" db="EMBL/GenBank/DDBJ databases">
        <title>Draft genome assemblies for two species of Escallonia (Escalloniales).</title>
        <authorList>
            <person name="Chanderbali A."/>
            <person name="Dervinis C."/>
            <person name="Anghel I."/>
            <person name="Soltis D."/>
            <person name="Soltis P."/>
            <person name="Zapata F."/>
        </authorList>
    </citation>
    <scope>NUCLEOTIDE SEQUENCE</scope>
    <source>
        <strain evidence="7">UCBG92.1500</strain>
        <tissue evidence="7">Leaf</tissue>
    </source>
</reference>
<evidence type="ECO:0000256" key="2">
    <source>
        <dbReference type="ARBA" id="ARBA00005581"/>
    </source>
</evidence>
<keyword evidence="9" id="KW-1185">Reference proteome</keyword>
<dbReference type="PANTHER" id="PTHR31232">
    <property type="match status" value="1"/>
</dbReference>
<evidence type="ECO:0000256" key="3">
    <source>
        <dbReference type="ARBA" id="ARBA00022471"/>
    </source>
</evidence>
<proteinExistence type="inferred from homology"/>
<dbReference type="GO" id="GO:0060320">
    <property type="term" value="P:rejection of self pollen"/>
    <property type="evidence" value="ECO:0007669"/>
    <property type="project" value="UniProtKB-KW"/>
</dbReference>
<keyword evidence="3 6" id="KW-0713">Self-incompatibility</keyword>
<evidence type="ECO:0000256" key="4">
    <source>
        <dbReference type="ARBA" id="ARBA00022525"/>
    </source>
</evidence>
<comment type="similarity">
    <text evidence="2 6">Belongs to the plant self-incompatibility (S1) protein family.</text>
</comment>
<dbReference type="Pfam" id="PF05938">
    <property type="entry name" value="Self-incomp_S1"/>
    <property type="match status" value="1"/>
</dbReference>
<evidence type="ECO:0000313" key="9">
    <source>
        <dbReference type="Proteomes" id="UP001187471"/>
    </source>
</evidence>
<gene>
    <name evidence="7" type="ORF">RJ640_003015</name>
    <name evidence="8" type="ORF">RJ640_023404</name>
</gene>
<protein>
    <recommendedName>
        <fullName evidence="6">S-protein homolog</fullName>
    </recommendedName>
</protein>
<organism evidence="7 9">
    <name type="scientific">Escallonia rubra</name>
    <dbReference type="NCBI Taxonomy" id="112253"/>
    <lineage>
        <taxon>Eukaryota</taxon>
        <taxon>Viridiplantae</taxon>
        <taxon>Streptophyta</taxon>
        <taxon>Embryophyta</taxon>
        <taxon>Tracheophyta</taxon>
        <taxon>Spermatophyta</taxon>
        <taxon>Magnoliopsida</taxon>
        <taxon>eudicotyledons</taxon>
        <taxon>Gunneridae</taxon>
        <taxon>Pentapetalae</taxon>
        <taxon>asterids</taxon>
        <taxon>campanulids</taxon>
        <taxon>Escalloniales</taxon>
        <taxon>Escalloniaceae</taxon>
        <taxon>Escallonia</taxon>
    </lineage>
</organism>
<comment type="subcellular location">
    <subcellularLocation>
        <location evidence="1 6">Secreted</location>
    </subcellularLocation>
</comment>
<dbReference type="Proteomes" id="UP001187471">
    <property type="component" value="Unassembled WGS sequence"/>
</dbReference>
<evidence type="ECO:0000256" key="5">
    <source>
        <dbReference type="ARBA" id="ARBA00022729"/>
    </source>
</evidence>
<feature type="chain" id="PRO_5041762302" description="S-protein homolog" evidence="6">
    <location>
        <begin position="25"/>
        <end position="140"/>
    </location>
</feature>
<dbReference type="InterPro" id="IPR010264">
    <property type="entry name" value="Self-incomp_S1"/>
</dbReference>
<evidence type="ECO:0000313" key="8">
    <source>
        <dbReference type="EMBL" id="KAK2992045.1"/>
    </source>
</evidence>
<keyword evidence="4 6" id="KW-0964">Secreted</keyword>
<dbReference type="EMBL" id="JAVXUO010001471">
    <property type="protein sequence ID" value="KAK2982092.1"/>
    <property type="molecule type" value="Genomic_DNA"/>
</dbReference>
<sequence length="140" mass="15972">MSSTIFHLIILLMAMVMVSPTVNSETLPTYTVDIGSNLTDALTVHCQSNIGDDIGTRVLQYAGHYSWKFGVTVDQPRIFSCYLSFGNSRGAFDAFIYGRDFDRCKNNLCQWCVNRRGVYINIMEGWKIEYVWKYGALNED</sequence>
<dbReference type="PANTHER" id="PTHR31232:SF155">
    <property type="entry name" value="PLANT SELF-INCOMPATIBILITY PROTEIN S1 FAMILY"/>
    <property type="match status" value="1"/>
</dbReference>
<dbReference type="GO" id="GO:0005576">
    <property type="term" value="C:extracellular region"/>
    <property type="evidence" value="ECO:0007669"/>
    <property type="project" value="UniProtKB-SubCell"/>
</dbReference>
<keyword evidence="5 6" id="KW-0732">Signal</keyword>
<name>A0AA88R6L0_9ASTE</name>
<feature type="signal peptide" evidence="6">
    <location>
        <begin position="1"/>
        <end position="24"/>
    </location>
</feature>
<dbReference type="EMBL" id="JAVXUO010000443">
    <property type="protein sequence ID" value="KAK2992045.1"/>
    <property type="molecule type" value="Genomic_DNA"/>
</dbReference>
<evidence type="ECO:0000313" key="7">
    <source>
        <dbReference type="EMBL" id="KAK2982092.1"/>
    </source>
</evidence>
<evidence type="ECO:0000256" key="1">
    <source>
        <dbReference type="ARBA" id="ARBA00004613"/>
    </source>
</evidence>
<dbReference type="AlphaFoldDB" id="A0AA88R6L0"/>
<accession>A0AA88R6L0</accession>